<dbReference type="PROSITE" id="PS01031">
    <property type="entry name" value="SHSP"/>
    <property type="match status" value="1"/>
</dbReference>
<dbReference type="InterPro" id="IPR002068">
    <property type="entry name" value="A-crystallin/Hsp20_dom"/>
</dbReference>
<dbReference type="InterPro" id="IPR008978">
    <property type="entry name" value="HSP20-like_chaperone"/>
</dbReference>
<organism evidence="5 6">
    <name type="scientific">Anisodus acutangulus</name>
    <dbReference type="NCBI Taxonomy" id="402998"/>
    <lineage>
        <taxon>Eukaryota</taxon>
        <taxon>Viridiplantae</taxon>
        <taxon>Streptophyta</taxon>
        <taxon>Embryophyta</taxon>
        <taxon>Tracheophyta</taxon>
        <taxon>Spermatophyta</taxon>
        <taxon>Magnoliopsida</taxon>
        <taxon>eudicotyledons</taxon>
        <taxon>Gunneridae</taxon>
        <taxon>Pentapetalae</taxon>
        <taxon>asterids</taxon>
        <taxon>lamiids</taxon>
        <taxon>Solanales</taxon>
        <taxon>Solanaceae</taxon>
        <taxon>Solanoideae</taxon>
        <taxon>Hyoscyameae</taxon>
        <taxon>Anisodus</taxon>
    </lineage>
</organism>
<dbReference type="Gene3D" id="2.60.40.790">
    <property type="match status" value="1"/>
</dbReference>
<dbReference type="AlphaFoldDB" id="A0A9Q1MJQ4"/>
<comment type="caution">
    <text evidence="5">The sequence shown here is derived from an EMBL/GenBank/DDBJ whole genome shotgun (WGS) entry which is preliminary data.</text>
</comment>
<keyword evidence="1" id="KW-0346">Stress response</keyword>
<dbReference type="InterPro" id="IPR031107">
    <property type="entry name" value="Small_HSP"/>
</dbReference>
<dbReference type="EMBL" id="JAJAGQ010000006">
    <property type="protein sequence ID" value="KAJ8561431.1"/>
    <property type="molecule type" value="Genomic_DNA"/>
</dbReference>
<accession>A0A9Q1MJQ4</accession>
<dbReference type="Proteomes" id="UP001152561">
    <property type="component" value="Unassembled WGS sequence"/>
</dbReference>
<sequence length="108" mass="12338">MAGMRREDLKVQVEDGNILEISGERVKEEERVNDKWHRMERRLGSFTRRFRLPENVNVDEIECGLEHGLLTVNVPKEETQERNSPIAGRGGVGMGGLLAEMKVHEILD</sequence>
<dbReference type="PANTHER" id="PTHR11527">
    <property type="entry name" value="HEAT-SHOCK PROTEIN 20 FAMILY MEMBER"/>
    <property type="match status" value="1"/>
</dbReference>
<evidence type="ECO:0000313" key="5">
    <source>
        <dbReference type="EMBL" id="KAJ8561431.1"/>
    </source>
</evidence>
<evidence type="ECO:0000313" key="6">
    <source>
        <dbReference type="Proteomes" id="UP001152561"/>
    </source>
</evidence>
<protein>
    <recommendedName>
        <fullName evidence="4">SHSP domain-containing protein</fullName>
    </recommendedName>
</protein>
<evidence type="ECO:0000256" key="1">
    <source>
        <dbReference type="ARBA" id="ARBA00023016"/>
    </source>
</evidence>
<feature type="domain" description="SHSP" evidence="4">
    <location>
        <begin position="1"/>
        <end position="89"/>
    </location>
</feature>
<evidence type="ECO:0000256" key="3">
    <source>
        <dbReference type="RuleBase" id="RU003616"/>
    </source>
</evidence>
<evidence type="ECO:0000256" key="2">
    <source>
        <dbReference type="PROSITE-ProRule" id="PRU00285"/>
    </source>
</evidence>
<dbReference type="SUPFAM" id="SSF49764">
    <property type="entry name" value="HSP20-like chaperones"/>
    <property type="match status" value="1"/>
</dbReference>
<evidence type="ECO:0000259" key="4">
    <source>
        <dbReference type="PROSITE" id="PS01031"/>
    </source>
</evidence>
<reference evidence="6" key="1">
    <citation type="journal article" date="2023" name="Proc. Natl. Acad. Sci. U.S.A.">
        <title>Genomic and structural basis for evolution of tropane alkaloid biosynthesis.</title>
        <authorList>
            <person name="Wanga Y.-J."/>
            <person name="Taina T."/>
            <person name="Yua J.-Y."/>
            <person name="Lia J."/>
            <person name="Xua B."/>
            <person name="Chenc J."/>
            <person name="D'Auriad J.C."/>
            <person name="Huanga J.-P."/>
            <person name="Huanga S.-X."/>
        </authorList>
    </citation>
    <scope>NUCLEOTIDE SEQUENCE [LARGE SCALE GENOMIC DNA]</scope>
    <source>
        <strain evidence="6">cv. KIB-2019</strain>
    </source>
</reference>
<proteinExistence type="inferred from homology"/>
<name>A0A9Q1MJQ4_9SOLA</name>
<gene>
    <name evidence="5" type="ORF">K7X08_027621</name>
</gene>
<keyword evidence="6" id="KW-1185">Reference proteome</keyword>
<dbReference type="Pfam" id="PF00011">
    <property type="entry name" value="HSP20"/>
    <property type="match status" value="1"/>
</dbReference>
<comment type="similarity">
    <text evidence="2 3">Belongs to the small heat shock protein (HSP20) family.</text>
</comment>
<dbReference type="OrthoDB" id="1245404at2759"/>